<gene>
    <name evidence="2" type="ORF">J15TS10_16670</name>
</gene>
<dbReference type="Pfam" id="PF12840">
    <property type="entry name" value="HTH_20"/>
    <property type="match status" value="1"/>
</dbReference>
<dbReference type="InterPro" id="IPR036388">
    <property type="entry name" value="WH-like_DNA-bd_sf"/>
</dbReference>
<evidence type="ECO:0000313" key="2">
    <source>
        <dbReference type="EMBL" id="GIP57853.1"/>
    </source>
</evidence>
<keyword evidence="1" id="KW-0238">DNA-binding</keyword>
<dbReference type="PANTHER" id="PTHR38600">
    <property type="entry name" value="TRANSCRIPTIONAL REGULATORY PROTEIN"/>
    <property type="match status" value="1"/>
</dbReference>
<evidence type="ECO:0000313" key="3">
    <source>
        <dbReference type="Proteomes" id="UP000681290"/>
    </source>
</evidence>
<sequence length="216" mass="24928">MNQIKELPTRERILHMMKTSGPLSAKEITSELQITEMAVRRHLGTMERDGLIESKMIRQTMGRPTSVFGLTELAEGLFPRNYHTLTLDLLSELENEGGEDTIRRLFEKRRDKLKQQYQTSMEGIPFADKVKKLAQIQNENGYMTECEQNDDGDFVLKEHNCPISQIANRYNHACDCELSLFKSLLKTEIERTECLAQDGKRCIYVISNPNKEAEQQ</sequence>
<proteinExistence type="predicted"/>
<dbReference type="CDD" id="cd00090">
    <property type="entry name" value="HTH_ARSR"/>
    <property type="match status" value="1"/>
</dbReference>
<dbReference type="PANTHER" id="PTHR38600:SF2">
    <property type="entry name" value="SLL0088 PROTEIN"/>
    <property type="match status" value="1"/>
</dbReference>
<dbReference type="InterPro" id="IPR036390">
    <property type="entry name" value="WH_DNA-bd_sf"/>
</dbReference>
<keyword evidence="3" id="KW-1185">Reference proteome</keyword>
<dbReference type="RefSeq" id="WP_213590320.1">
    <property type="nucleotide sequence ID" value="NZ_BOSM01000002.1"/>
</dbReference>
<dbReference type="SUPFAM" id="SSF46785">
    <property type="entry name" value="Winged helix' DNA-binding domain"/>
    <property type="match status" value="1"/>
</dbReference>
<protein>
    <submittedName>
        <fullName evidence="2">DeoR family transcriptional regulator</fullName>
    </submittedName>
</protein>
<dbReference type="Proteomes" id="UP000681290">
    <property type="component" value="Unassembled WGS sequence"/>
</dbReference>
<dbReference type="EMBL" id="BOSM01000002">
    <property type="protein sequence ID" value="GIP57853.1"/>
    <property type="molecule type" value="Genomic_DNA"/>
</dbReference>
<dbReference type="InterPro" id="IPR011991">
    <property type="entry name" value="ArsR-like_HTH"/>
</dbReference>
<reference evidence="2 3" key="1">
    <citation type="submission" date="2021-03" db="EMBL/GenBank/DDBJ databases">
        <title>Antimicrobial resistance genes in bacteria isolated from Japanese honey, and their potential for conferring macrolide and lincosamide resistance in the American foulbrood pathogen Paenibacillus larvae.</title>
        <authorList>
            <person name="Okamoto M."/>
            <person name="Kumagai M."/>
            <person name="Kanamori H."/>
            <person name="Takamatsu D."/>
        </authorList>
    </citation>
    <scope>NUCLEOTIDE SEQUENCE [LARGE SCALE GENOMIC DNA]</scope>
    <source>
        <strain evidence="2 3">J15TS10</strain>
    </source>
</reference>
<dbReference type="Gene3D" id="1.10.10.10">
    <property type="entry name" value="Winged helix-like DNA-binding domain superfamily/Winged helix DNA-binding domain"/>
    <property type="match status" value="1"/>
</dbReference>
<evidence type="ECO:0000256" key="1">
    <source>
        <dbReference type="ARBA" id="ARBA00023125"/>
    </source>
</evidence>
<comment type="caution">
    <text evidence="2">The sequence shown here is derived from an EMBL/GenBank/DDBJ whole genome shotgun (WGS) entry which is preliminary data.</text>
</comment>
<organism evidence="2 3">
    <name type="scientific">Paenibacillus woosongensis</name>
    <dbReference type="NCBI Taxonomy" id="307580"/>
    <lineage>
        <taxon>Bacteria</taxon>
        <taxon>Bacillati</taxon>
        <taxon>Bacillota</taxon>
        <taxon>Bacilli</taxon>
        <taxon>Bacillales</taxon>
        <taxon>Paenibacillaceae</taxon>
        <taxon>Paenibacillus</taxon>
    </lineage>
</organism>
<accession>A0ABQ4MPF7</accession>
<name>A0ABQ4MPF7_9BACL</name>